<dbReference type="AlphaFoldDB" id="A0A6A5YN30"/>
<keyword evidence="2" id="KW-1185">Reference proteome</keyword>
<dbReference type="Proteomes" id="UP000799770">
    <property type="component" value="Unassembled WGS sequence"/>
</dbReference>
<name>A0A6A5YN30_9PLEO</name>
<dbReference type="EMBL" id="ML977347">
    <property type="protein sequence ID" value="KAF2108482.1"/>
    <property type="molecule type" value="Genomic_DNA"/>
</dbReference>
<evidence type="ECO:0008006" key="3">
    <source>
        <dbReference type="Google" id="ProtNLM"/>
    </source>
</evidence>
<evidence type="ECO:0000313" key="2">
    <source>
        <dbReference type="Proteomes" id="UP000799770"/>
    </source>
</evidence>
<dbReference type="PANTHER" id="PTHR33112:SF8">
    <property type="entry name" value="HETEROKARYON INCOMPATIBILITY DOMAIN-CONTAINING PROTEIN"/>
    <property type="match status" value="1"/>
</dbReference>
<protein>
    <recommendedName>
        <fullName evidence="3">Heterokaryon incompatibility domain-containing protein</fullName>
    </recommendedName>
</protein>
<reference evidence="1" key="1">
    <citation type="journal article" date="2020" name="Stud. Mycol.">
        <title>101 Dothideomycetes genomes: a test case for predicting lifestyles and emergence of pathogens.</title>
        <authorList>
            <person name="Haridas S."/>
            <person name="Albert R."/>
            <person name="Binder M."/>
            <person name="Bloem J."/>
            <person name="Labutti K."/>
            <person name="Salamov A."/>
            <person name="Andreopoulos B."/>
            <person name="Baker S."/>
            <person name="Barry K."/>
            <person name="Bills G."/>
            <person name="Bluhm B."/>
            <person name="Cannon C."/>
            <person name="Castanera R."/>
            <person name="Culley D."/>
            <person name="Daum C."/>
            <person name="Ezra D."/>
            <person name="Gonzalez J."/>
            <person name="Henrissat B."/>
            <person name="Kuo A."/>
            <person name="Liang C."/>
            <person name="Lipzen A."/>
            <person name="Lutzoni F."/>
            <person name="Magnuson J."/>
            <person name="Mondo S."/>
            <person name="Nolan M."/>
            <person name="Ohm R."/>
            <person name="Pangilinan J."/>
            <person name="Park H.-J."/>
            <person name="Ramirez L."/>
            <person name="Alfaro M."/>
            <person name="Sun H."/>
            <person name="Tritt A."/>
            <person name="Yoshinaga Y."/>
            <person name="Zwiers L.-H."/>
            <person name="Turgeon B."/>
            <person name="Goodwin S."/>
            <person name="Spatafora J."/>
            <person name="Crous P."/>
            <person name="Grigoriev I."/>
        </authorList>
    </citation>
    <scope>NUCLEOTIDE SEQUENCE</scope>
    <source>
        <strain evidence="1">CBS 627.86</strain>
    </source>
</reference>
<sequence length="283" mass="32356">MESNANAESQIDTEKMTSEWFDLVEMYSNCGLTKEQDKLIAISGMAQRIQRLTGQTYCAGIWADTIAKGLLWLKVEDSLLRPKRPRAPSWSWAAYDGPIPYLQEISSDCEMTCSFRSLRVNKLASEDTSFLQGLGRLEVSVPIVNLRNPHTSRVPVRTGRWAYQGYSLPAIKLRYHVSNLPMAWNEEESPYGYIAKDECEGVSGVDEKELFFMSVGHIRNRNRTNTTHYGVFLNKVEEQRSFRRIGFGEVMERQVPTSARFSTSVSRSVQATKFEWEKETIVL</sequence>
<accession>A0A6A5YN30</accession>
<proteinExistence type="predicted"/>
<organism evidence="1 2">
    <name type="scientific">Lophiotrema nucula</name>
    <dbReference type="NCBI Taxonomy" id="690887"/>
    <lineage>
        <taxon>Eukaryota</taxon>
        <taxon>Fungi</taxon>
        <taxon>Dikarya</taxon>
        <taxon>Ascomycota</taxon>
        <taxon>Pezizomycotina</taxon>
        <taxon>Dothideomycetes</taxon>
        <taxon>Pleosporomycetidae</taxon>
        <taxon>Pleosporales</taxon>
        <taxon>Lophiotremataceae</taxon>
        <taxon>Lophiotrema</taxon>
    </lineage>
</organism>
<evidence type="ECO:0000313" key="1">
    <source>
        <dbReference type="EMBL" id="KAF2108482.1"/>
    </source>
</evidence>
<dbReference type="PANTHER" id="PTHR33112">
    <property type="entry name" value="DOMAIN PROTEIN, PUTATIVE-RELATED"/>
    <property type="match status" value="1"/>
</dbReference>
<dbReference type="OrthoDB" id="3801316at2759"/>
<gene>
    <name evidence="1" type="ORF">BDV96DRAFT_652732</name>
</gene>